<dbReference type="PANTHER" id="PTHR10971">
    <property type="entry name" value="MRNA EXPORT FACTOR AND BUB3"/>
    <property type="match status" value="1"/>
</dbReference>
<name>A0A1J4K8E6_9EUKA</name>
<keyword evidence="5" id="KW-1185">Reference proteome</keyword>
<keyword evidence="2" id="KW-0677">Repeat</keyword>
<dbReference type="AlphaFoldDB" id="A0A1J4K8E6"/>
<evidence type="ECO:0000256" key="2">
    <source>
        <dbReference type="ARBA" id="ARBA00022737"/>
    </source>
</evidence>
<sequence>MSLFLETGKCEGKGLNCLHLQAKYSNIFIKKLDASLDLFDQIISQTSGHKYCQFQTRNQISKMAQNPWQSNFAKTTTPFQTSTTSTGNTFGGNAFGTNSMTSNQAGLSLSPPPLDSVNDICINKKNFIATASWSGINAWKYDPPQQTSSIGSVSSAGTQPQITTLIDDLPIDIRNEPMIRCAFNTATNDILYFGSANGRILRLHIPVCKCESAGHHTDMVTGLKYCRERSTVVTSSPDGQCYIWDPRKSQTACIQLETGINCTNIDVVRNTVAICGIEKSKNTPIIKLFDYRSISNGTASQPLKSYEVPVEERNNFIQFSSVALNRDGNEFLASSLSGFLTISKGNNYKSTLICNKASKDNQSLAINSIALMSNVITMDTYRAHGCFIGRADGKISSLSTFRTCKQNEGLEQIKMLNGDFLKQTGDPLPVTACAVSPDAKFLVYASGDDYSKGYFQNGSQHLDVPTQVCIKPFSIDNDFKKLKI</sequence>
<reference evidence="4" key="1">
    <citation type="submission" date="2016-10" db="EMBL/GenBank/DDBJ databases">
        <authorList>
            <person name="Benchimol M."/>
            <person name="Almeida L.G."/>
            <person name="Vasconcelos A.T."/>
            <person name="Perreira-Neves A."/>
            <person name="Rosa I.A."/>
            <person name="Tasca T."/>
            <person name="Bogo M.R."/>
            <person name="de Souza W."/>
        </authorList>
    </citation>
    <scope>NUCLEOTIDE SEQUENCE [LARGE SCALE GENOMIC DNA]</scope>
    <source>
        <strain evidence="4">K</strain>
    </source>
</reference>
<feature type="repeat" description="WD" evidence="3">
    <location>
        <begin position="213"/>
        <end position="245"/>
    </location>
</feature>
<dbReference type="Proteomes" id="UP000179807">
    <property type="component" value="Unassembled WGS sequence"/>
</dbReference>
<dbReference type="EMBL" id="MLAK01000690">
    <property type="protein sequence ID" value="OHT07679.1"/>
    <property type="molecule type" value="Genomic_DNA"/>
</dbReference>
<protein>
    <submittedName>
        <fullName evidence="4">Uncharacterized protein</fullName>
    </submittedName>
</protein>
<gene>
    <name evidence="4" type="ORF">TRFO_24101</name>
</gene>
<organism evidence="4 5">
    <name type="scientific">Tritrichomonas foetus</name>
    <dbReference type="NCBI Taxonomy" id="1144522"/>
    <lineage>
        <taxon>Eukaryota</taxon>
        <taxon>Metamonada</taxon>
        <taxon>Parabasalia</taxon>
        <taxon>Tritrichomonadida</taxon>
        <taxon>Tritrichomonadidae</taxon>
        <taxon>Tritrichomonas</taxon>
    </lineage>
</organism>
<keyword evidence="1 3" id="KW-0853">WD repeat</keyword>
<evidence type="ECO:0000256" key="3">
    <source>
        <dbReference type="PROSITE-ProRule" id="PRU00221"/>
    </source>
</evidence>
<dbReference type="InterPro" id="IPR036322">
    <property type="entry name" value="WD40_repeat_dom_sf"/>
</dbReference>
<evidence type="ECO:0000256" key="1">
    <source>
        <dbReference type="ARBA" id="ARBA00022574"/>
    </source>
</evidence>
<dbReference type="GeneID" id="94838263"/>
<dbReference type="OrthoDB" id="256303at2759"/>
<evidence type="ECO:0000313" key="5">
    <source>
        <dbReference type="Proteomes" id="UP000179807"/>
    </source>
</evidence>
<evidence type="ECO:0000313" key="4">
    <source>
        <dbReference type="EMBL" id="OHT07679.1"/>
    </source>
</evidence>
<accession>A0A1J4K8E6</accession>
<dbReference type="VEuPathDB" id="TrichDB:TRFO_24101"/>
<dbReference type="InterPro" id="IPR015943">
    <property type="entry name" value="WD40/YVTN_repeat-like_dom_sf"/>
</dbReference>
<dbReference type="SUPFAM" id="SSF50978">
    <property type="entry name" value="WD40 repeat-like"/>
    <property type="match status" value="1"/>
</dbReference>
<dbReference type="InterPro" id="IPR001680">
    <property type="entry name" value="WD40_rpt"/>
</dbReference>
<dbReference type="RefSeq" id="XP_068360815.1">
    <property type="nucleotide sequence ID" value="XM_068503559.1"/>
</dbReference>
<dbReference type="Gene3D" id="2.130.10.10">
    <property type="entry name" value="YVTN repeat-like/Quinoprotein amine dehydrogenase"/>
    <property type="match status" value="1"/>
</dbReference>
<dbReference type="Pfam" id="PF00400">
    <property type="entry name" value="WD40"/>
    <property type="match status" value="1"/>
</dbReference>
<proteinExistence type="predicted"/>
<dbReference type="SMART" id="SM00320">
    <property type="entry name" value="WD40"/>
    <property type="match status" value="3"/>
</dbReference>
<comment type="caution">
    <text evidence="4">The sequence shown here is derived from an EMBL/GenBank/DDBJ whole genome shotgun (WGS) entry which is preliminary data.</text>
</comment>
<dbReference type="PROSITE" id="PS50082">
    <property type="entry name" value="WD_REPEATS_2"/>
    <property type="match status" value="1"/>
</dbReference>